<dbReference type="AlphaFoldDB" id="A0AAE6WJS8"/>
<proteinExistence type="predicted"/>
<evidence type="ECO:0000313" key="2">
    <source>
        <dbReference type="Proteomes" id="UP000463931"/>
    </source>
</evidence>
<dbReference type="EMBL" id="CP040852">
    <property type="protein sequence ID" value="QIA90493.1"/>
    <property type="molecule type" value="Genomic_DNA"/>
</dbReference>
<organism evidence="1 2">
    <name type="scientific">Ligilactobacillus murinus</name>
    <dbReference type="NCBI Taxonomy" id="1622"/>
    <lineage>
        <taxon>Bacteria</taxon>
        <taxon>Bacillati</taxon>
        <taxon>Bacillota</taxon>
        <taxon>Bacilli</taxon>
        <taxon>Lactobacillales</taxon>
        <taxon>Lactobacillaceae</taxon>
        <taxon>Ligilactobacillus</taxon>
    </lineage>
</organism>
<dbReference type="Proteomes" id="UP000463931">
    <property type="component" value="Chromosome"/>
</dbReference>
<evidence type="ECO:0000313" key="1">
    <source>
        <dbReference type="EMBL" id="QIA90493.1"/>
    </source>
</evidence>
<name>A0AAE6WJS8_9LACO</name>
<dbReference type="CDD" id="cd19958">
    <property type="entry name" value="pyocin_knob"/>
    <property type="match status" value="1"/>
</dbReference>
<sequence>MTKSVKLIFENEFGDQEQMYPETHAQAVFGLGDFVDEHFARNMELKAGSDLNHLTSGKYQGSRTYVINGVSVANAPEFFNGYGSLTVNDINGNTCTQVLIASNGKRWTRGAGGQNKVFNEWRAF</sequence>
<dbReference type="RefSeq" id="WP_163587991.1">
    <property type="nucleotide sequence ID" value="NZ_CP040852.1"/>
</dbReference>
<protein>
    <submittedName>
        <fullName evidence="1">Uncharacterized protein</fullName>
    </submittedName>
</protein>
<reference evidence="1 2" key="1">
    <citation type="journal article" date="2019" name="Nat. Med.">
        <title>Preventing dysbiosis of the neonatal mouse intestinal microbiome protects against late-onset sepsis.</title>
        <authorList>
            <person name="Singer J.R."/>
            <person name="Blosser E.G."/>
            <person name="Zindl C.L."/>
            <person name="Silberger D.J."/>
            <person name="Conlan S."/>
            <person name="Laufer V.A."/>
            <person name="DiToro D."/>
            <person name="Deming C."/>
            <person name="Kumar R."/>
            <person name="Morrow C.D."/>
            <person name="Segre J.A."/>
            <person name="Gray M.J."/>
            <person name="Randolph D.A."/>
            <person name="Weaver C.T."/>
        </authorList>
    </citation>
    <scope>NUCLEOTIDE SEQUENCE [LARGE SCALE GENOMIC DNA]</scope>
    <source>
        <strain evidence="1 2">V10</strain>
    </source>
</reference>
<gene>
    <name evidence="1" type="ORF">FEE40_10190</name>
</gene>
<accession>A0AAE6WJS8</accession>